<accession>A0AAV4Y593</accession>
<evidence type="ECO:0000256" key="1">
    <source>
        <dbReference type="SAM" id="SignalP"/>
    </source>
</evidence>
<evidence type="ECO:0000313" key="2">
    <source>
        <dbReference type="EMBL" id="GIZ01664.1"/>
    </source>
</evidence>
<feature type="chain" id="PRO_5043472863" evidence="1">
    <location>
        <begin position="20"/>
        <end position="248"/>
    </location>
</feature>
<proteinExistence type="predicted"/>
<keyword evidence="3" id="KW-1185">Reference proteome</keyword>
<gene>
    <name evidence="2" type="primary">AVEN_74970_1</name>
    <name evidence="2" type="ORF">CEXT_392301</name>
</gene>
<comment type="caution">
    <text evidence="2">The sequence shown here is derived from an EMBL/GenBank/DDBJ whole genome shotgun (WGS) entry which is preliminary data.</text>
</comment>
<protein>
    <submittedName>
        <fullName evidence="2">Uncharacterized protein</fullName>
    </submittedName>
</protein>
<feature type="signal peptide" evidence="1">
    <location>
        <begin position="1"/>
        <end position="19"/>
    </location>
</feature>
<reference evidence="2 3" key="1">
    <citation type="submission" date="2021-06" db="EMBL/GenBank/DDBJ databases">
        <title>Caerostris extrusa draft genome.</title>
        <authorList>
            <person name="Kono N."/>
            <person name="Arakawa K."/>
        </authorList>
    </citation>
    <scope>NUCLEOTIDE SEQUENCE [LARGE SCALE GENOMIC DNA]</scope>
</reference>
<name>A0AAV4Y593_CAEEX</name>
<dbReference type="EMBL" id="BPLR01001333">
    <property type="protein sequence ID" value="GIZ01664.1"/>
    <property type="molecule type" value="Genomic_DNA"/>
</dbReference>
<dbReference type="Proteomes" id="UP001054945">
    <property type="component" value="Unassembled WGS sequence"/>
</dbReference>
<organism evidence="2 3">
    <name type="scientific">Caerostris extrusa</name>
    <name type="common">Bark spider</name>
    <name type="synonym">Caerostris bankana</name>
    <dbReference type="NCBI Taxonomy" id="172846"/>
    <lineage>
        <taxon>Eukaryota</taxon>
        <taxon>Metazoa</taxon>
        <taxon>Ecdysozoa</taxon>
        <taxon>Arthropoda</taxon>
        <taxon>Chelicerata</taxon>
        <taxon>Arachnida</taxon>
        <taxon>Araneae</taxon>
        <taxon>Araneomorphae</taxon>
        <taxon>Entelegynae</taxon>
        <taxon>Araneoidea</taxon>
        <taxon>Araneidae</taxon>
        <taxon>Caerostris</taxon>
    </lineage>
</organism>
<dbReference type="AlphaFoldDB" id="A0AAV4Y593"/>
<evidence type="ECO:0000313" key="3">
    <source>
        <dbReference type="Proteomes" id="UP001054945"/>
    </source>
</evidence>
<sequence length="248" mass="28599">MSCFVYILLLHNLLVGSSSQETATPGYATLPKLFLEEPGPHVADVLRTEEVSAEDDVKEMDYEREEEDDEVNRVHLPIDPIVGEEDPKQHHSPDHRFKLISLDNIVHLNPALQVSLWLFVACLVKAGECELPYFLFQFIAILFPVISCFLYPSCRISVKVFLSNSFRLLTIHVHLKSNFFHLTSFVISGHFKTERAEAAEFKIHPMPVTYRADRYMLAIKDSDEWSRVHKIPKETIKNKRQNCSVYLI</sequence>
<keyword evidence="1" id="KW-0732">Signal</keyword>